<dbReference type="InterPro" id="IPR042177">
    <property type="entry name" value="Cell/Rod_1"/>
</dbReference>
<dbReference type="Proteomes" id="UP000218899">
    <property type="component" value="Chromosome"/>
</dbReference>
<protein>
    <recommendedName>
        <fullName evidence="2 5">Cell shape-determining protein MreC</fullName>
    </recommendedName>
    <alternativeName>
        <fullName evidence="4 5">Cell shape protein MreC</fullName>
    </alternativeName>
</protein>
<dbReference type="Gene3D" id="2.40.10.350">
    <property type="entry name" value="Rod shape-determining protein MreC, domain 2"/>
    <property type="match status" value="1"/>
</dbReference>
<dbReference type="Gene3D" id="2.40.10.340">
    <property type="entry name" value="Rod shape-determining protein MreC, domain 1"/>
    <property type="match status" value="1"/>
</dbReference>
<dbReference type="RefSeq" id="WP_096457457.1">
    <property type="nucleotide sequence ID" value="NZ_AP014936.1"/>
</dbReference>
<feature type="domain" description="Rod shape-determining protein MreC beta-barrel core" evidence="6">
    <location>
        <begin position="129"/>
        <end position="273"/>
    </location>
</feature>
<dbReference type="GO" id="GO:0005886">
    <property type="term" value="C:plasma membrane"/>
    <property type="evidence" value="ECO:0007669"/>
    <property type="project" value="TreeGrafter"/>
</dbReference>
<dbReference type="InterPro" id="IPR042175">
    <property type="entry name" value="Cell/Rod_MreC_2"/>
</dbReference>
<dbReference type="PANTHER" id="PTHR34138">
    <property type="entry name" value="CELL SHAPE-DETERMINING PROTEIN MREC"/>
    <property type="match status" value="1"/>
</dbReference>
<evidence type="ECO:0000313" key="8">
    <source>
        <dbReference type="Proteomes" id="UP000218899"/>
    </source>
</evidence>
<dbReference type="GO" id="GO:0008360">
    <property type="term" value="P:regulation of cell shape"/>
    <property type="evidence" value="ECO:0007669"/>
    <property type="project" value="UniProtKB-KW"/>
</dbReference>
<comment type="function">
    <text evidence="5">Involved in formation and maintenance of cell shape.</text>
</comment>
<name>A0A1B4V0F2_9GAMM</name>
<evidence type="ECO:0000256" key="4">
    <source>
        <dbReference type="ARBA" id="ARBA00032089"/>
    </source>
</evidence>
<evidence type="ECO:0000256" key="1">
    <source>
        <dbReference type="ARBA" id="ARBA00009369"/>
    </source>
</evidence>
<gene>
    <name evidence="7" type="ORF">SVA_0181</name>
</gene>
<dbReference type="InterPro" id="IPR055342">
    <property type="entry name" value="MreC_beta-barrel_core"/>
</dbReference>
<accession>A0A1B4V0F2</accession>
<keyword evidence="8" id="KW-1185">Reference proteome</keyword>
<dbReference type="AlphaFoldDB" id="A0A1B4V0F2"/>
<dbReference type="PIRSF" id="PIRSF038471">
    <property type="entry name" value="MreC"/>
    <property type="match status" value="1"/>
</dbReference>
<organism evidence="7 8">
    <name type="scientific">Sulfurifustis variabilis</name>
    <dbReference type="NCBI Taxonomy" id="1675686"/>
    <lineage>
        <taxon>Bacteria</taxon>
        <taxon>Pseudomonadati</taxon>
        <taxon>Pseudomonadota</taxon>
        <taxon>Gammaproteobacteria</taxon>
        <taxon>Acidiferrobacterales</taxon>
        <taxon>Acidiferrobacteraceae</taxon>
        <taxon>Sulfurifustis</taxon>
    </lineage>
</organism>
<dbReference type="EMBL" id="AP014936">
    <property type="protein sequence ID" value="BAU46763.1"/>
    <property type="molecule type" value="Genomic_DNA"/>
</dbReference>
<comment type="similarity">
    <text evidence="1 5">Belongs to the MreC family.</text>
</comment>
<dbReference type="OrthoDB" id="9808025at2"/>
<reference evidence="7 8" key="1">
    <citation type="submission" date="2015-08" db="EMBL/GenBank/DDBJ databases">
        <title>Complete genome sequence of Sulfurifustis variabilis.</title>
        <authorList>
            <person name="Miura A."/>
            <person name="Kojima H."/>
            <person name="Fukui M."/>
        </authorList>
    </citation>
    <scope>NUCLEOTIDE SEQUENCE [LARGE SCALE GENOMIC DNA]</scope>
    <source>
        <strain evidence="8">skN76</strain>
    </source>
</reference>
<proteinExistence type="inferred from homology"/>
<dbReference type="InterPro" id="IPR007221">
    <property type="entry name" value="MreC"/>
</dbReference>
<evidence type="ECO:0000256" key="2">
    <source>
        <dbReference type="ARBA" id="ARBA00013855"/>
    </source>
</evidence>
<evidence type="ECO:0000256" key="5">
    <source>
        <dbReference type="PIRNR" id="PIRNR038471"/>
    </source>
</evidence>
<dbReference type="PANTHER" id="PTHR34138:SF1">
    <property type="entry name" value="CELL SHAPE-DETERMINING PROTEIN MREC"/>
    <property type="match status" value="1"/>
</dbReference>
<evidence type="ECO:0000256" key="3">
    <source>
        <dbReference type="ARBA" id="ARBA00022960"/>
    </source>
</evidence>
<sequence>MITVFGKPLRGPSSLTRLVLLLLLSLALMTLDHRGQHLEQIRAALKVVVYPLQVVASIPVVVYQHSREAFATERTLREQNEALTAEHQAILARLQQFEALEAENARLRDMLGSAARVADRALAAELLEVSLEPFSRRIVVTRGTRDGVYVGQPVIDAHGIMGQITEVAPHLATATLITDPSHAIPVLVSRSGLRAVVFGTGNQDTVTVPYLTASADIREGDLLVSSGMGGTFPAGYPVATVTAIETDPNEAFLSISARPAALLNHGKQVLLVWPGQGQTKPLGPTSAKAAP</sequence>
<dbReference type="KEGG" id="sva:SVA_0181"/>
<evidence type="ECO:0000313" key="7">
    <source>
        <dbReference type="EMBL" id="BAU46763.1"/>
    </source>
</evidence>
<dbReference type="Pfam" id="PF04085">
    <property type="entry name" value="MreC"/>
    <property type="match status" value="1"/>
</dbReference>
<evidence type="ECO:0000259" key="6">
    <source>
        <dbReference type="Pfam" id="PF04085"/>
    </source>
</evidence>
<dbReference type="NCBIfam" id="TIGR00219">
    <property type="entry name" value="mreC"/>
    <property type="match status" value="1"/>
</dbReference>
<keyword evidence="3 5" id="KW-0133">Cell shape</keyword>